<dbReference type="EMBL" id="VWPK01000022">
    <property type="protein sequence ID" value="KAA5611289.1"/>
    <property type="molecule type" value="Genomic_DNA"/>
</dbReference>
<organism evidence="1 2">
    <name type="scientific">Rhodovastum atsumiense</name>
    <dbReference type="NCBI Taxonomy" id="504468"/>
    <lineage>
        <taxon>Bacteria</taxon>
        <taxon>Pseudomonadati</taxon>
        <taxon>Pseudomonadota</taxon>
        <taxon>Alphaproteobacteria</taxon>
        <taxon>Acetobacterales</taxon>
        <taxon>Acetobacteraceae</taxon>
        <taxon>Rhodovastum</taxon>
    </lineage>
</organism>
<sequence>MGLNDSGQIVGSYVDRSGHKHGFLRTGRNVTTIDAPGATATSASGINNQGQIVGSYLDRLGHEHGFLDNNGRFTTLDAPGAAATLPEDINDSGQIVGSTRTAGAHLIQANVFRYGQGRFTTIRVPGYPDGPAAPIGGTYLHASGIDNAGEITISAHNAPGSFSGDAFLAHPGGRFTDIVPPGTDLPPTVEGINNRGQVVGNLWVTVPQPNGEGIGHNRVYLLDHGRFTSLEASATANTYAQDLNNAGLVVGTYEDASGTEHGFLATPAPARVSTTTVQGATAPGFIRPATPVPA</sequence>
<gene>
    <name evidence="1" type="ORF">F1189_15160</name>
</gene>
<comment type="caution">
    <text evidence="1">The sequence shown here is derived from an EMBL/GenBank/DDBJ whole genome shotgun (WGS) entry which is preliminary data.</text>
</comment>
<protein>
    <submittedName>
        <fullName evidence="1">Uncharacterized protein</fullName>
    </submittedName>
</protein>
<dbReference type="RefSeq" id="WP_150041667.1">
    <property type="nucleotide sequence ID" value="NZ_OW485601.1"/>
</dbReference>
<keyword evidence="2" id="KW-1185">Reference proteome</keyword>
<evidence type="ECO:0000313" key="1">
    <source>
        <dbReference type="EMBL" id="KAA5611289.1"/>
    </source>
</evidence>
<evidence type="ECO:0000313" key="2">
    <source>
        <dbReference type="Proteomes" id="UP000325255"/>
    </source>
</evidence>
<name>A0A5M6ITP1_9PROT</name>
<dbReference type="OrthoDB" id="7287964at2"/>
<proteinExistence type="predicted"/>
<accession>A0A5M6ITP1</accession>
<dbReference type="AlphaFoldDB" id="A0A5M6ITP1"/>
<dbReference type="Proteomes" id="UP000325255">
    <property type="component" value="Unassembled WGS sequence"/>
</dbReference>
<reference evidence="1 2" key="1">
    <citation type="submission" date="2019-09" db="EMBL/GenBank/DDBJ databases">
        <title>Genome sequence of Rhodovastum atsumiense, a diverse member of the Acetobacteraceae family of non-sulfur purple photosynthetic bacteria.</title>
        <authorList>
            <person name="Meyer T."/>
            <person name="Kyndt J."/>
        </authorList>
    </citation>
    <scope>NUCLEOTIDE SEQUENCE [LARGE SCALE GENOMIC DNA]</scope>
    <source>
        <strain evidence="1 2">DSM 21279</strain>
    </source>
</reference>